<gene>
    <name evidence="1" type="ORF">G6F50_017768</name>
</gene>
<organism evidence="1 2">
    <name type="scientific">Rhizopus delemar</name>
    <dbReference type="NCBI Taxonomy" id="936053"/>
    <lineage>
        <taxon>Eukaryota</taxon>
        <taxon>Fungi</taxon>
        <taxon>Fungi incertae sedis</taxon>
        <taxon>Mucoromycota</taxon>
        <taxon>Mucoromycotina</taxon>
        <taxon>Mucoromycetes</taxon>
        <taxon>Mucorales</taxon>
        <taxon>Mucorineae</taxon>
        <taxon>Rhizopodaceae</taxon>
        <taxon>Rhizopus</taxon>
    </lineage>
</organism>
<evidence type="ECO:0000313" key="2">
    <source>
        <dbReference type="Proteomes" id="UP000740926"/>
    </source>
</evidence>
<sequence>MRAAGWRATKPATARARWLCPNDTLAVTRSVPCGSGSSLASSPCSASPISSICRKRANAASPGPVRQTRRLVRCSRRAPTQPSPAAT</sequence>
<comment type="caution">
    <text evidence="1">The sequence shown here is derived from an EMBL/GenBank/DDBJ whole genome shotgun (WGS) entry which is preliminary data.</text>
</comment>
<dbReference type="EMBL" id="JAANIU010014052">
    <property type="protein sequence ID" value="KAG1529778.1"/>
    <property type="molecule type" value="Genomic_DNA"/>
</dbReference>
<name>A0A9P6XPD2_9FUNG</name>
<dbReference type="Proteomes" id="UP000740926">
    <property type="component" value="Unassembled WGS sequence"/>
</dbReference>
<protein>
    <submittedName>
        <fullName evidence="1">Uncharacterized protein</fullName>
    </submittedName>
</protein>
<proteinExistence type="predicted"/>
<reference evidence="1 2" key="1">
    <citation type="journal article" date="2020" name="Microb. Genom.">
        <title>Genetic diversity of clinical and environmental Mucorales isolates obtained from an investigation of mucormycosis cases among solid organ transplant recipients.</title>
        <authorList>
            <person name="Nguyen M.H."/>
            <person name="Kaul D."/>
            <person name="Muto C."/>
            <person name="Cheng S.J."/>
            <person name="Richter R.A."/>
            <person name="Bruno V.M."/>
            <person name="Liu G."/>
            <person name="Beyhan S."/>
            <person name="Sundermann A.J."/>
            <person name="Mounaud S."/>
            <person name="Pasculle A.W."/>
            <person name="Nierman W.C."/>
            <person name="Driscoll E."/>
            <person name="Cumbie R."/>
            <person name="Clancy C.J."/>
            <person name="Dupont C.L."/>
        </authorList>
    </citation>
    <scope>NUCLEOTIDE SEQUENCE [LARGE SCALE GENOMIC DNA]</scope>
    <source>
        <strain evidence="1 2">GL24</strain>
    </source>
</reference>
<evidence type="ECO:0000313" key="1">
    <source>
        <dbReference type="EMBL" id="KAG1529778.1"/>
    </source>
</evidence>
<accession>A0A9P6XPD2</accession>
<keyword evidence="2" id="KW-1185">Reference proteome</keyword>
<dbReference type="AlphaFoldDB" id="A0A9P6XPD2"/>